<dbReference type="EMBL" id="BAABAT010000067">
    <property type="protein sequence ID" value="GAA4263383.1"/>
    <property type="molecule type" value="Genomic_DNA"/>
</dbReference>
<feature type="transmembrane region" description="Helical" evidence="1">
    <location>
        <begin position="68"/>
        <end position="92"/>
    </location>
</feature>
<feature type="transmembrane region" description="Helical" evidence="1">
    <location>
        <begin position="30"/>
        <end position="48"/>
    </location>
</feature>
<comment type="caution">
    <text evidence="2">The sequence shown here is derived from an EMBL/GenBank/DDBJ whole genome shotgun (WGS) entry which is preliminary data.</text>
</comment>
<name>A0ABP8DUB4_9ACTN</name>
<accession>A0ABP8DUB4</accession>
<keyword evidence="1" id="KW-1133">Transmembrane helix</keyword>
<reference evidence="3" key="1">
    <citation type="journal article" date="2019" name="Int. J. Syst. Evol. Microbiol.">
        <title>The Global Catalogue of Microorganisms (GCM) 10K type strain sequencing project: providing services to taxonomists for standard genome sequencing and annotation.</title>
        <authorList>
            <consortium name="The Broad Institute Genomics Platform"/>
            <consortium name="The Broad Institute Genome Sequencing Center for Infectious Disease"/>
            <person name="Wu L."/>
            <person name="Ma J."/>
        </authorList>
    </citation>
    <scope>NUCLEOTIDE SEQUENCE [LARGE SCALE GENOMIC DNA]</scope>
    <source>
        <strain evidence="3">JCM 17441</strain>
    </source>
</reference>
<keyword evidence="1" id="KW-0812">Transmembrane</keyword>
<feature type="transmembrane region" description="Helical" evidence="1">
    <location>
        <begin position="104"/>
        <end position="123"/>
    </location>
</feature>
<organism evidence="2 3">
    <name type="scientific">Dactylosporangium darangshiense</name>
    <dbReference type="NCBI Taxonomy" id="579108"/>
    <lineage>
        <taxon>Bacteria</taxon>
        <taxon>Bacillati</taxon>
        <taxon>Actinomycetota</taxon>
        <taxon>Actinomycetes</taxon>
        <taxon>Micromonosporales</taxon>
        <taxon>Micromonosporaceae</taxon>
        <taxon>Dactylosporangium</taxon>
    </lineage>
</organism>
<gene>
    <name evidence="2" type="ORF">GCM10022255_107440</name>
</gene>
<keyword evidence="3" id="KW-1185">Reference proteome</keyword>
<sequence>MQRRHHLATGAIIALLSLARIKVVGQILNVLLYGEIIIVLIFAVVMFMHPAGGKIEFGTLNPVNLFTAGAGAALVTAVTGMVAASLAVVCYFARHKAVSAQVNLWQRVIASIPSFLLLGWVLWQTIAQYNVLLGVDARDKVRWILPALSSDARRDRQT</sequence>
<evidence type="ECO:0000313" key="3">
    <source>
        <dbReference type="Proteomes" id="UP001500620"/>
    </source>
</evidence>
<keyword evidence="1" id="KW-0472">Membrane</keyword>
<dbReference type="Proteomes" id="UP001500620">
    <property type="component" value="Unassembled WGS sequence"/>
</dbReference>
<evidence type="ECO:0000313" key="2">
    <source>
        <dbReference type="EMBL" id="GAA4263383.1"/>
    </source>
</evidence>
<proteinExistence type="predicted"/>
<evidence type="ECO:0000256" key="1">
    <source>
        <dbReference type="SAM" id="Phobius"/>
    </source>
</evidence>
<dbReference type="RefSeq" id="WP_345142607.1">
    <property type="nucleotide sequence ID" value="NZ_BAABAT010000067.1"/>
</dbReference>
<protein>
    <submittedName>
        <fullName evidence="2">Uncharacterized protein</fullName>
    </submittedName>
</protein>